<gene>
    <name evidence="1" type="ORF">PV06_01647</name>
</gene>
<dbReference type="RefSeq" id="XP_016266161.1">
    <property type="nucleotide sequence ID" value="XM_016402264.1"/>
</dbReference>
<dbReference type="VEuPathDB" id="FungiDB:PV06_01647"/>
<dbReference type="InterPro" id="IPR052158">
    <property type="entry name" value="INH-QAR"/>
</dbReference>
<dbReference type="OrthoDB" id="543156at2759"/>
<evidence type="ECO:0000313" key="2">
    <source>
        <dbReference type="Proteomes" id="UP000053342"/>
    </source>
</evidence>
<accession>A0A0D2DTV0</accession>
<protein>
    <recommendedName>
        <fullName evidence="3">DJ-1/PfpI domain-containing protein</fullName>
    </recommendedName>
</protein>
<dbReference type="GeneID" id="27353721"/>
<dbReference type="Proteomes" id="UP000053342">
    <property type="component" value="Unassembled WGS sequence"/>
</dbReference>
<evidence type="ECO:0000313" key="1">
    <source>
        <dbReference type="EMBL" id="KIW45945.1"/>
    </source>
</evidence>
<dbReference type="InterPro" id="IPR029062">
    <property type="entry name" value="Class_I_gatase-like"/>
</dbReference>
<dbReference type="STRING" id="215243.A0A0D2DTV0"/>
<dbReference type="Gene3D" id="3.40.50.880">
    <property type="match status" value="1"/>
</dbReference>
<evidence type="ECO:0008006" key="3">
    <source>
        <dbReference type="Google" id="ProtNLM"/>
    </source>
</evidence>
<name>A0A0D2DTV0_9EURO</name>
<dbReference type="AlphaFoldDB" id="A0A0D2DTV0"/>
<organism evidence="1 2">
    <name type="scientific">Exophiala oligosperma</name>
    <dbReference type="NCBI Taxonomy" id="215243"/>
    <lineage>
        <taxon>Eukaryota</taxon>
        <taxon>Fungi</taxon>
        <taxon>Dikarya</taxon>
        <taxon>Ascomycota</taxon>
        <taxon>Pezizomycotina</taxon>
        <taxon>Eurotiomycetes</taxon>
        <taxon>Chaetothyriomycetidae</taxon>
        <taxon>Chaetothyriales</taxon>
        <taxon>Herpotrichiellaceae</taxon>
        <taxon>Exophiala</taxon>
    </lineage>
</organism>
<dbReference type="PANTHER" id="PTHR43130">
    <property type="entry name" value="ARAC-FAMILY TRANSCRIPTIONAL REGULATOR"/>
    <property type="match status" value="1"/>
</dbReference>
<sequence length="276" mass="30047">MAAAAASTPLHFIVPIFPGFQLLDLAGPLDILNLLSSKHQPNLSLKFISESLDPVPVKPIALKSADWSFDLEGAFPQTNGKTNTTFNEYLQPDTTYTDYLEALGSTASADKPVLDVILIPGGVGTRLTRIHSDGSKSSNIQPLLDFLPKVFPHISTAIITVCTGSYALALTGLLNGRRATTNMSRFDDVARQNRGVSWQHGARWVRSLPSEAPESASSSIEIWTSAGISAGMDGTLAFVSHFYGGLEVARSLAKDLEYDWREIDEGERDPLYEKFF</sequence>
<dbReference type="SUPFAM" id="SSF52317">
    <property type="entry name" value="Class I glutamine amidotransferase-like"/>
    <property type="match status" value="1"/>
</dbReference>
<reference evidence="1 2" key="1">
    <citation type="submission" date="2015-01" db="EMBL/GenBank/DDBJ databases">
        <title>The Genome Sequence of Exophiala oligosperma CBS72588.</title>
        <authorList>
            <consortium name="The Broad Institute Genomics Platform"/>
            <person name="Cuomo C."/>
            <person name="de Hoog S."/>
            <person name="Gorbushina A."/>
            <person name="Stielow B."/>
            <person name="Teixiera M."/>
            <person name="Abouelleil A."/>
            <person name="Chapman S.B."/>
            <person name="Priest M."/>
            <person name="Young S.K."/>
            <person name="Wortman J."/>
            <person name="Nusbaum C."/>
            <person name="Birren B."/>
        </authorList>
    </citation>
    <scope>NUCLEOTIDE SEQUENCE [LARGE SCALE GENOMIC DNA]</scope>
    <source>
        <strain evidence="1 2">CBS 72588</strain>
    </source>
</reference>
<dbReference type="EMBL" id="KN847333">
    <property type="protein sequence ID" value="KIW45945.1"/>
    <property type="molecule type" value="Genomic_DNA"/>
</dbReference>
<proteinExistence type="predicted"/>
<dbReference type="PANTHER" id="PTHR43130:SF15">
    <property type="entry name" value="THIJ_PFPI FAMILY PROTEIN (AFU_ORTHOLOGUE AFUA_5G14240)"/>
    <property type="match status" value="1"/>
</dbReference>
<keyword evidence="2" id="KW-1185">Reference proteome</keyword>
<dbReference type="HOGENOM" id="CLU_000445_44_8_1"/>